<name>A0A444JE40_9BACT</name>
<reference evidence="1 2" key="1">
    <citation type="submission" date="2017-01" db="EMBL/GenBank/DDBJ databases">
        <title>The cable genome- insights into the physiology and evolution of filamentous bacteria capable of sulfide oxidation via long distance electron transfer.</title>
        <authorList>
            <person name="Schreiber L."/>
            <person name="Bjerg J.T."/>
            <person name="Boggild A."/>
            <person name="Van De Vossenberg J."/>
            <person name="Meysman F."/>
            <person name="Nielsen L.P."/>
            <person name="Schramm A."/>
            <person name="Kjeldsen K.U."/>
        </authorList>
    </citation>
    <scope>NUCLEOTIDE SEQUENCE [LARGE SCALE GENOMIC DNA]</scope>
    <source>
        <strain evidence="1">A5</strain>
    </source>
</reference>
<dbReference type="Proteomes" id="UP000288892">
    <property type="component" value="Unassembled WGS sequence"/>
</dbReference>
<proteinExistence type="predicted"/>
<sequence>MRVKKIVLLSVYRHFPSASPLVRGRIPLLKDVFFSIKEYHFMTICFILNLRDKGI</sequence>
<keyword evidence="2" id="KW-1185">Reference proteome</keyword>
<gene>
    <name evidence="1" type="ORF">VU01_11673</name>
</gene>
<dbReference type="EMBL" id="MTKS01000167">
    <property type="protein sequence ID" value="RWX51288.1"/>
    <property type="molecule type" value="Genomic_DNA"/>
</dbReference>
<protein>
    <submittedName>
        <fullName evidence="1">Uncharacterized protein</fullName>
    </submittedName>
</protein>
<comment type="caution">
    <text evidence="1">The sequence shown here is derived from an EMBL/GenBank/DDBJ whole genome shotgun (WGS) entry which is preliminary data.</text>
</comment>
<evidence type="ECO:0000313" key="1">
    <source>
        <dbReference type="EMBL" id="RWX51288.1"/>
    </source>
</evidence>
<dbReference type="AlphaFoldDB" id="A0A444JE40"/>
<organism evidence="1 2">
    <name type="scientific">Candidatus Electrothrix marina</name>
    <dbReference type="NCBI Taxonomy" id="1859130"/>
    <lineage>
        <taxon>Bacteria</taxon>
        <taxon>Pseudomonadati</taxon>
        <taxon>Thermodesulfobacteriota</taxon>
        <taxon>Desulfobulbia</taxon>
        <taxon>Desulfobulbales</taxon>
        <taxon>Desulfobulbaceae</taxon>
        <taxon>Candidatus Electrothrix</taxon>
    </lineage>
</organism>
<evidence type="ECO:0000313" key="2">
    <source>
        <dbReference type="Proteomes" id="UP000288892"/>
    </source>
</evidence>
<accession>A0A444JE40</accession>